<feature type="domain" description="Flagellar hook-associated protein 2 C-terminal" evidence="7">
    <location>
        <begin position="246"/>
        <end position="485"/>
    </location>
</feature>
<keyword evidence="8" id="KW-0969">Cilium</keyword>
<keyword evidence="8" id="KW-0966">Cell projection</keyword>
<feature type="coiled-coil region" evidence="5">
    <location>
        <begin position="441"/>
        <end position="468"/>
    </location>
</feature>
<reference evidence="8 9" key="1">
    <citation type="submission" date="2022-01" db="EMBL/GenBank/DDBJ databases">
        <title>Paraglaciecola sp. G1-23.</title>
        <authorList>
            <person name="Jin M.S."/>
            <person name="Han D.M."/>
            <person name="Kim H.M."/>
            <person name="Jeon C.O."/>
        </authorList>
    </citation>
    <scope>NUCLEOTIDE SEQUENCE [LARGE SCALE GENOMIC DNA]</scope>
    <source>
        <strain evidence="8 9">G1-23</strain>
    </source>
</reference>
<dbReference type="InterPro" id="IPR010809">
    <property type="entry name" value="FliD_C"/>
</dbReference>
<dbReference type="InterPro" id="IPR040026">
    <property type="entry name" value="FliD"/>
</dbReference>
<evidence type="ECO:0000259" key="6">
    <source>
        <dbReference type="Pfam" id="PF02465"/>
    </source>
</evidence>
<comment type="subcellular location">
    <subcellularLocation>
        <location evidence="5">Secreted</location>
    </subcellularLocation>
    <subcellularLocation>
        <location evidence="5">Bacterial flagellum</location>
    </subcellularLocation>
</comment>
<comment type="function">
    <text evidence="5">Required for morphogenesis and for the elongation of the flagellar filament by facilitating polymerization of the flagellin monomers at the tip of growing filament. Forms a capping structure, which prevents flagellin subunits (transported through the central channel of the flagellum) from leaking out without polymerization at the distal end.</text>
</comment>
<dbReference type="Proteomes" id="UP001521137">
    <property type="component" value="Unassembled WGS sequence"/>
</dbReference>
<keyword evidence="4 5" id="KW-0975">Bacterial flagellum</keyword>
<gene>
    <name evidence="8" type="primary">fliD</name>
    <name evidence="8" type="ORF">L0668_08490</name>
</gene>
<evidence type="ECO:0000259" key="7">
    <source>
        <dbReference type="Pfam" id="PF07195"/>
    </source>
</evidence>
<dbReference type="PANTHER" id="PTHR30288:SF0">
    <property type="entry name" value="FLAGELLAR HOOK-ASSOCIATED PROTEIN 2"/>
    <property type="match status" value="1"/>
</dbReference>
<evidence type="ECO:0000256" key="4">
    <source>
        <dbReference type="ARBA" id="ARBA00023143"/>
    </source>
</evidence>
<evidence type="ECO:0000256" key="2">
    <source>
        <dbReference type="ARBA" id="ARBA00011255"/>
    </source>
</evidence>
<keyword evidence="8" id="KW-0282">Flagellum</keyword>
<keyword evidence="9" id="KW-1185">Reference proteome</keyword>
<evidence type="ECO:0000313" key="8">
    <source>
        <dbReference type="EMBL" id="MCF2948141.1"/>
    </source>
</evidence>
<name>A0ABS9D5J3_9ALTE</name>
<evidence type="ECO:0000256" key="3">
    <source>
        <dbReference type="ARBA" id="ARBA00023054"/>
    </source>
</evidence>
<comment type="subunit">
    <text evidence="2 5">Homopentamer.</text>
</comment>
<keyword evidence="3 5" id="KW-0175">Coiled coil</keyword>
<evidence type="ECO:0000256" key="5">
    <source>
        <dbReference type="RuleBase" id="RU362066"/>
    </source>
</evidence>
<comment type="similarity">
    <text evidence="1 5">Belongs to the FliD family.</text>
</comment>
<comment type="caution">
    <text evidence="8">The sequence shown here is derived from an EMBL/GenBank/DDBJ whole genome shotgun (WGS) entry which is preliminary data.</text>
</comment>
<dbReference type="InterPro" id="IPR003481">
    <property type="entry name" value="FliD_N"/>
</dbReference>
<sequence length="497" mass="53280">MSIQSLGVGSGLDLEGLVTQLLEAERKPKTDRIDKREEEVEAEISGLGQLKSKLDDFQETLDELRTEANLKGREPTIDNPTEGIEPFTAEASNSAVEADYQIAVTQLASGSRIQTADAVDGGFAATTDSILSTGNGPGSLSFKAPKEDGGGGVDSFTIAITDTMSLQDLSSAINANSDNFGVTSSIVSTGTVDGGVKLVFTSNRTGDGNDLVIVNDSDIAELDRLSTVRSDEVTTTANNLSPVVPAQNAKATIDGIKVESSTNEFENVIENVEFNVTELSELEADGVTFRTSKLSIGFDSEGVEKTIRDFVDNFNNLNSEIKRLTKYGTSDLEEDGAFAGDSMIRGIQSGLNSIMFSAVESSELGGLFQLGIEFNEDGDLEIGSYDKFGFGSGEDRLKNALADSFDEIASLFTDETNGVAVNLYDFVDEYTSYSGLIKSRENAAKDVKDQLLDDREQLELRLMNTEQILRDKYLNLDLTVSKLNQTGSALFAALGSA</sequence>
<dbReference type="Pfam" id="PF07196">
    <property type="entry name" value="Flagellin_IN"/>
    <property type="match status" value="1"/>
</dbReference>
<dbReference type="Pfam" id="PF07195">
    <property type="entry name" value="FliD_C"/>
    <property type="match status" value="1"/>
</dbReference>
<organism evidence="8 9">
    <name type="scientific">Paraglaciecola algarum</name>
    <dbReference type="NCBI Taxonomy" id="3050085"/>
    <lineage>
        <taxon>Bacteria</taxon>
        <taxon>Pseudomonadati</taxon>
        <taxon>Pseudomonadota</taxon>
        <taxon>Gammaproteobacteria</taxon>
        <taxon>Alteromonadales</taxon>
        <taxon>Alteromonadaceae</taxon>
        <taxon>Paraglaciecola</taxon>
    </lineage>
</organism>
<feature type="domain" description="Flagellar hook-associated protein 2 N-terminal" evidence="6">
    <location>
        <begin position="10"/>
        <end position="110"/>
    </location>
</feature>
<dbReference type="Pfam" id="PF02465">
    <property type="entry name" value="FliD_N"/>
    <property type="match status" value="1"/>
</dbReference>
<dbReference type="RefSeq" id="WP_235311765.1">
    <property type="nucleotide sequence ID" value="NZ_JAKGAS010000004.1"/>
</dbReference>
<protein>
    <recommendedName>
        <fullName evidence="5">Flagellar hook-associated protein 2</fullName>
        <shortName evidence="5">HAP2</shortName>
    </recommendedName>
    <alternativeName>
        <fullName evidence="5">Flagellar cap protein</fullName>
    </alternativeName>
</protein>
<dbReference type="EMBL" id="JAKGAS010000004">
    <property type="protein sequence ID" value="MCF2948141.1"/>
    <property type="molecule type" value="Genomic_DNA"/>
</dbReference>
<keyword evidence="5" id="KW-0964">Secreted</keyword>
<dbReference type="PANTHER" id="PTHR30288">
    <property type="entry name" value="FLAGELLAR CAP/ASSEMBLY PROTEIN FLID"/>
    <property type="match status" value="1"/>
</dbReference>
<evidence type="ECO:0000313" key="9">
    <source>
        <dbReference type="Proteomes" id="UP001521137"/>
    </source>
</evidence>
<feature type="coiled-coil region" evidence="5">
    <location>
        <begin position="47"/>
        <end position="74"/>
    </location>
</feature>
<accession>A0ABS9D5J3</accession>
<evidence type="ECO:0000256" key="1">
    <source>
        <dbReference type="ARBA" id="ARBA00009764"/>
    </source>
</evidence>
<dbReference type="InterPro" id="IPR010810">
    <property type="entry name" value="Flagellin_hook_IN_motif"/>
</dbReference>
<proteinExistence type="inferred from homology"/>